<keyword evidence="1" id="KW-0812">Transmembrane</keyword>
<proteinExistence type="predicted"/>
<dbReference type="PIRSF" id="PIRSF031509">
    <property type="entry name" value="Cell_wall_LiaF/YvqF"/>
    <property type="match status" value="1"/>
</dbReference>
<protein>
    <submittedName>
        <fullName evidence="4">Cell wall-active antibiotics response protein</fullName>
    </submittedName>
</protein>
<feature type="domain" description="Cell wall-active antibiotics response LiaF-like C-terminal" evidence="2">
    <location>
        <begin position="125"/>
        <end position="237"/>
    </location>
</feature>
<name>A0ABS6TAD6_9ENTE</name>
<dbReference type="InterPro" id="IPR047793">
    <property type="entry name" value="LiaF_C"/>
</dbReference>
<keyword evidence="1" id="KW-0472">Membrane</keyword>
<evidence type="ECO:0000313" key="4">
    <source>
        <dbReference type="EMBL" id="MBV7389871.1"/>
    </source>
</evidence>
<organism evidence="4 5">
    <name type="scientific">Enterococcus alishanensis</name>
    <dbReference type="NCBI Taxonomy" id="1303817"/>
    <lineage>
        <taxon>Bacteria</taxon>
        <taxon>Bacillati</taxon>
        <taxon>Bacillota</taxon>
        <taxon>Bacilli</taxon>
        <taxon>Lactobacillales</taxon>
        <taxon>Enterococcaceae</taxon>
        <taxon>Enterococcus</taxon>
    </lineage>
</organism>
<feature type="transmembrane region" description="Helical" evidence="1">
    <location>
        <begin position="29"/>
        <end position="44"/>
    </location>
</feature>
<feature type="domain" description="DUF7649" evidence="3">
    <location>
        <begin position="2"/>
        <end position="85"/>
    </location>
</feature>
<dbReference type="InterPro" id="IPR056066">
    <property type="entry name" value="DUF7649"/>
</dbReference>
<dbReference type="Pfam" id="PF24661">
    <property type="entry name" value="DUF7649"/>
    <property type="match status" value="1"/>
</dbReference>
<sequence>MKNPWRFFLLIEALLAILLLWQLASNTAVLVMFIFGVLNIYWALRKNRKRRFQLILGSVILALCLVNSPATWAMLIFGVSFIFLKGAEIAGVNFSSYFSKNKKAIIMVEAVEPTGHHGEKKKQNWMGSERIGNEIFEWDDINLSVFAGDTIIDLGNTLLPKEDNVVLIRKGFGRTRIIVPDGVGIMLEHASIYGKIEFDHEETLLKNESIKIYSEDYDQTPRRLKLVTNTLFGDVEVIRA</sequence>
<dbReference type="InterPro" id="IPR024425">
    <property type="entry name" value="LiaF-like_C"/>
</dbReference>
<keyword evidence="1" id="KW-1133">Transmembrane helix</keyword>
<evidence type="ECO:0000256" key="1">
    <source>
        <dbReference type="SAM" id="Phobius"/>
    </source>
</evidence>
<keyword evidence="5" id="KW-1185">Reference proteome</keyword>
<dbReference type="NCBIfam" id="NF040535">
    <property type="entry name" value="LiaF_C_term"/>
    <property type="match status" value="1"/>
</dbReference>
<evidence type="ECO:0000313" key="5">
    <source>
        <dbReference type="Proteomes" id="UP000774130"/>
    </source>
</evidence>
<dbReference type="InterPro" id="IPR016975">
    <property type="entry name" value="Cell_wall_LiaF"/>
</dbReference>
<evidence type="ECO:0000259" key="3">
    <source>
        <dbReference type="Pfam" id="PF24661"/>
    </source>
</evidence>
<reference evidence="4 5" key="1">
    <citation type="submission" date="2021-06" db="EMBL/GenBank/DDBJ databases">
        <title>Enterococcus alishanensis sp. nov., a novel lactic acid bacterium isolated from fresh coffee beans.</title>
        <authorList>
            <person name="Chen Y.-S."/>
        </authorList>
    </citation>
    <scope>NUCLEOTIDE SEQUENCE [LARGE SCALE GENOMIC DNA]</scope>
    <source>
        <strain evidence="4 5">ALS3</strain>
    </source>
</reference>
<feature type="transmembrane region" description="Helical" evidence="1">
    <location>
        <begin position="56"/>
        <end position="84"/>
    </location>
</feature>
<dbReference type="Proteomes" id="UP000774130">
    <property type="component" value="Unassembled WGS sequence"/>
</dbReference>
<dbReference type="Pfam" id="PF09922">
    <property type="entry name" value="LiaF-like_C"/>
    <property type="match status" value="1"/>
</dbReference>
<dbReference type="EMBL" id="JAHUZB010000002">
    <property type="protein sequence ID" value="MBV7389871.1"/>
    <property type="molecule type" value="Genomic_DNA"/>
</dbReference>
<accession>A0ABS6TAD6</accession>
<comment type="caution">
    <text evidence="4">The sequence shown here is derived from an EMBL/GenBank/DDBJ whole genome shotgun (WGS) entry which is preliminary data.</text>
</comment>
<dbReference type="RefSeq" id="WP_218324934.1">
    <property type="nucleotide sequence ID" value="NZ_JAHUZB010000002.1"/>
</dbReference>
<gene>
    <name evidence="4" type="ORF">KUA55_04205</name>
</gene>
<evidence type="ECO:0000259" key="2">
    <source>
        <dbReference type="Pfam" id="PF09922"/>
    </source>
</evidence>